<dbReference type="RefSeq" id="WP_171993258.1">
    <property type="nucleotide sequence ID" value="NZ_CP012542.1"/>
</dbReference>
<evidence type="ECO:0000256" key="2">
    <source>
        <dbReference type="ARBA" id="ARBA00022692"/>
    </source>
</evidence>
<keyword evidence="2 7" id="KW-0812">Transmembrane</keyword>
<dbReference type="GO" id="GO:0005886">
    <property type="term" value="C:plasma membrane"/>
    <property type="evidence" value="ECO:0007669"/>
    <property type="project" value="UniProtKB-SubCell"/>
</dbReference>
<dbReference type="SUPFAM" id="SSF90123">
    <property type="entry name" value="ABC transporter transmembrane region"/>
    <property type="match status" value="1"/>
</dbReference>
<feature type="transmembrane region" description="Helical" evidence="7">
    <location>
        <begin position="146"/>
        <end position="166"/>
    </location>
</feature>
<keyword evidence="3" id="KW-0547">Nucleotide-binding</keyword>
<dbReference type="PROSITE" id="PS50893">
    <property type="entry name" value="ABC_TRANSPORTER_2"/>
    <property type="match status" value="1"/>
</dbReference>
<keyword evidence="5 7" id="KW-1133">Transmembrane helix</keyword>
<dbReference type="InterPro" id="IPR036640">
    <property type="entry name" value="ABC1_TM_sf"/>
</dbReference>
<feature type="transmembrane region" description="Helical" evidence="7">
    <location>
        <begin position="263"/>
        <end position="287"/>
    </location>
</feature>
<feature type="transmembrane region" description="Helical" evidence="7">
    <location>
        <begin position="12"/>
        <end position="34"/>
    </location>
</feature>
<gene>
    <name evidence="10" type="ORF">CMUC_0132</name>
</gene>
<evidence type="ECO:0000256" key="6">
    <source>
        <dbReference type="ARBA" id="ARBA00023136"/>
    </source>
</evidence>
<comment type="subcellular location">
    <subcellularLocation>
        <location evidence="1">Cell membrane</location>
        <topology evidence="1">Multi-pass membrane protein</topology>
    </subcellularLocation>
</comment>
<evidence type="ECO:0000256" key="4">
    <source>
        <dbReference type="ARBA" id="ARBA00022840"/>
    </source>
</evidence>
<evidence type="ECO:0000259" key="8">
    <source>
        <dbReference type="PROSITE" id="PS50893"/>
    </source>
</evidence>
<dbReference type="InterPro" id="IPR003593">
    <property type="entry name" value="AAA+_ATPase"/>
</dbReference>
<keyword evidence="6 7" id="KW-0472">Membrane</keyword>
<keyword evidence="11" id="KW-1185">Reference proteome</keyword>
<dbReference type="NCBIfam" id="NF007813">
    <property type="entry name" value="PRK10522.1"/>
    <property type="match status" value="1"/>
</dbReference>
<keyword evidence="4 10" id="KW-0067">ATP-binding</keyword>
<dbReference type="CDD" id="cd03228">
    <property type="entry name" value="ABCC_MRP_Like"/>
    <property type="match status" value="1"/>
</dbReference>
<dbReference type="GO" id="GO:0016887">
    <property type="term" value="F:ATP hydrolysis activity"/>
    <property type="evidence" value="ECO:0007669"/>
    <property type="project" value="InterPro"/>
</dbReference>
<feature type="domain" description="ABC transmembrane type-1" evidence="9">
    <location>
        <begin position="13"/>
        <end position="288"/>
    </location>
</feature>
<dbReference type="PROSITE" id="PS50929">
    <property type="entry name" value="ABC_TM1F"/>
    <property type="match status" value="1"/>
</dbReference>
<name>A0A6G5QE76_9BACT</name>
<dbReference type="GO" id="GO:1904680">
    <property type="term" value="F:peptide transmembrane transporter activity"/>
    <property type="evidence" value="ECO:0007669"/>
    <property type="project" value="InterPro"/>
</dbReference>
<sequence length="548" mass="61472">MIKEILKQNTKKLLLIAILTAIYSGFGIATLSFINEKLLAINTFDISVIFQFLALLFVFFISSVVANIMLTNFGHSLVYNIRKRLIKQILDTPNAQIDLIGKAKIIASLNNDIRTISFAFMSAPNLLQGSIFIICVSFYLFYISPILFAFVFVWLGFTLGIGVIFMQKIHKYFKLSRSKDDELQHCYNDVVEGHRELSLNADRARIVFDELDSVATKKRDFMIKADIFHALSDNFGNIMILGLVGFCIFLCLAYSLAPLSTAVTASLAILFLRGSLISMIASIPVALSAKVSLDKISKLEFADFKENFEILKDDLKDWQEISLDSVNFSYDSSFAIKDVSLKLRRGELVFLIGKNGSGKSTLVNLICGLLMPSSGKILIDNTFVNEQNLKSYQQNISAIFSDFYLFSQAITKGGLNADNDVINDLLKLLQMDKKVSIIDSKLSTTSLSQGQRKRLGLFLALLERRSLLILDEWAADQDPIFKRVFYREILPLLKSWGISILAISHDDGYFDIADRVFMASDGMVRELVGDELKIASKDAIQKLEDGLI</sequence>
<evidence type="ECO:0000256" key="7">
    <source>
        <dbReference type="SAM" id="Phobius"/>
    </source>
</evidence>
<dbReference type="PANTHER" id="PTHR24221">
    <property type="entry name" value="ATP-BINDING CASSETTE SUB-FAMILY B"/>
    <property type="match status" value="1"/>
</dbReference>
<dbReference type="Proteomes" id="UP000503264">
    <property type="component" value="Chromosome"/>
</dbReference>
<proteinExistence type="predicted"/>
<dbReference type="InterPro" id="IPR011527">
    <property type="entry name" value="ABC1_TM_dom"/>
</dbReference>
<dbReference type="AlphaFoldDB" id="A0A6G5QE76"/>
<dbReference type="PANTHER" id="PTHR24221:SF654">
    <property type="entry name" value="ATP-BINDING CASSETTE SUB-FAMILY B MEMBER 6"/>
    <property type="match status" value="1"/>
</dbReference>
<dbReference type="Gene3D" id="1.20.1560.10">
    <property type="entry name" value="ABC transporter type 1, transmembrane domain"/>
    <property type="match status" value="1"/>
</dbReference>
<evidence type="ECO:0000259" key="9">
    <source>
        <dbReference type="PROSITE" id="PS50929"/>
    </source>
</evidence>
<dbReference type="InterPro" id="IPR005898">
    <property type="entry name" value="Cyc_pep_transpt_SyrD/YojI"/>
</dbReference>
<dbReference type="GO" id="GO:0140359">
    <property type="term" value="F:ABC-type transporter activity"/>
    <property type="evidence" value="ECO:0007669"/>
    <property type="project" value="InterPro"/>
</dbReference>
<dbReference type="Pfam" id="PF00005">
    <property type="entry name" value="ABC_tran"/>
    <property type="match status" value="1"/>
</dbReference>
<dbReference type="GO" id="GO:0034040">
    <property type="term" value="F:ATPase-coupled lipid transmembrane transporter activity"/>
    <property type="evidence" value="ECO:0007669"/>
    <property type="project" value="TreeGrafter"/>
</dbReference>
<organism evidence="10 11">
    <name type="scientific">Campylobacter mucosalis CCUG 21559</name>
    <dbReference type="NCBI Taxonomy" id="1032067"/>
    <lineage>
        <taxon>Bacteria</taxon>
        <taxon>Pseudomonadati</taxon>
        <taxon>Campylobacterota</taxon>
        <taxon>Epsilonproteobacteria</taxon>
        <taxon>Campylobacterales</taxon>
        <taxon>Campylobacteraceae</taxon>
        <taxon>Campylobacter</taxon>
    </lineage>
</organism>
<dbReference type="SMART" id="SM00382">
    <property type="entry name" value="AAA"/>
    <property type="match status" value="1"/>
</dbReference>
<accession>A0A6G5QE76</accession>
<dbReference type="GO" id="GO:0005524">
    <property type="term" value="F:ATP binding"/>
    <property type="evidence" value="ECO:0007669"/>
    <property type="project" value="UniProtKB-KW"/>
</dbReference>
<dbReference type="SUPFAM" id="SSF52540">
    <property type="entry name" value="P-loop containing nucleoside triphosphate hydrolases"/>
    <property type="match status" value="1"/>
</dbReference>
<dbReference type="EMBL" id="CP012542">
    <property type="protein sequence ID" value="QCD43952.1"/>
    <property type="molecule type" value="Genomic_DNA"/>
</dbReference>
<evidence type="ECO:0000256" key="5">
    <source>
        <dbReference type="ARBA" id="ARBA00022989"/>
    </source>
</evidence>
<protein>
    <submittedName>
        <fullName evidence="10">Multidrug ABC transporter, membrane protein/ATP-binding protein</fullName>
    </submittedName>
</protein>
<feature type="transmembrane region" description="Helical" evidence="7">
    <location>
        <begin position="238"/>
        <end position="257"/>
    </location>
</feature>
<evidence type="ECO:0000313" key="11">
    <source>
        <dbReference type="Proteomes" id="UP000503264"/>
    </source>
</evidence>
<dbReference type="Pfam" id="PF00664">
    <property type="entry name" value="ABC_membrane"/>
    <property type="match status" value="1"/>
</dbReference>
<dbReference type="Gene3D" id="3.40.50.300">
    <property type="entry name" value="P-loop containing nucleotide triphosphate hydrolases"/>
    <property type="match status" value="1"/>
</dbReference>
<feature type="transmembrane region" description="Helical" evidence="7">
    <location>
        <begin position="46"/>
        <end position="74"/>
    </location>
</feature>
<feature type="domain" description="ABC transporter" evidence="8">
    <location>
        <begin position="321"/>
        <end position="546"/>
    </location>
</feature>
<reference evidence="10 11" key="1">
    <citation type="submission" date="2016-07" db="EMBL/GenBank/DDBJ databases">
        <title>Comparative genomics of the Campylobacter concisus group.</title>
        <authorList>
            <person name="Miller W.G."/>
            <person name="Yee E."/>
            <person name="Chapman M.H."/>
            <person name="Huynh S."/>
            <person name="Bono J.L."/>
            <person name="On S.L.W."/>
            <person name="StLeger J."/>
            <person name="Foster G."/>
            <person name="Parker C.T."/>
        </authorList>
    </citation>
    <scope>NUCLEOTIDE SEQUENCE [LARGE SCALE GENOMIC DNA]</scope>
    <source>
        <strain evidence="10 11">CCUG 21559</strain>
    </source>
</reference>
<dbReference type="GO" id="GO:0015833">
    <property type="term" value="P:peptide transport"/>
    <property type="evidence" value="ECO:0007669"/>
    <property type="project" value="InterPro"/>
</dbReference>
<dbReference type="NCBIfam" id="TIGR01194">
    <property type="entry name" value="cyc_pep_trnsptr"/>
    <property type="match status" value="1"/>
</dbReference>
<evidence type="ECO:0000256" key="1">
    <source>
        <dbReference type="ARBA" id="ARBA00004651"/>
    </source>
</evidence>
<dbReference type="InterPro" id="IPR003439">
    <property type="entry name" value="ABC_transporter-like_ATP-bd"/>
</dbReference>
<dbReference type="InterPro" id="IPR039421">
    <property type="entry name" value="Type_1_exporter"/>
</dbReference>
<dbReference type="InterPro" id="IPR027417">
    <property type="entry name" value="P-loop_NTPase"/>
</dbReference>
<evidence type="ECO:0000313" key="10">
    <source>
        <dbReference type="EMBL" id="QCD43952.1"/>
    </source>
</evidence>
<feature type="transmembrane region" description="Helical" evidence="7">
    <location>
        <begin position="118"/>
        <end position="140"/>
    </location>
</feature>
<evidence type="ECO:0000256" key="3">
    <source>
        <dbReference type="ARBA" id="ARBA00022741"/>
    </source>
</evidence>